<evidence type="ECO:0000256" key="6">
    <source>
        <dbReference type="PROSITE-ProRule" id="PRU00282"/>
    </source>
</evidence>
<dbReference type="Proteomes" id="UP001530377">
    <property type="component" value="Unassembled WGS sequence"/>
</dbReference>
<organism evidence="9 10">
    <name type="scientific">Cyclostephanos tholiformis</name>
    <dbReference type="NCBI Taxonomy" id="382380"/>
    <lineage>
        <taxon>Eukaryota</taxon>
        <taxon>Sar</taxon>
        <taxon>Stramenopiles</taxon>
        <taxon>Ochrophyta</taxon>
        <taxon>Bacillariophyta</taxon>
        <taxon>Coscinodiscophyceae</taxon>
        <taxon>Thalassiosirophycidae</taxon>
        <taxon>Stephanodiscales</taxon>
        <taxon>Stephanodiscaceae</taxon>
        <taxon>Cyclostephanos</taxon>
    </lineage>
</organism>
<evidence type="ECO:0000313" key="10">
    <source>
        <dbReference type="Proteomes" id="UP001530377"/>
    </source>
</evidence>
<keyword evidence="2 7" id="KW-0813">Transport</keyword>
<evidence type="ECO:0000256" key="3">
    <source>
        <dbReference type="ARBA" id="ARBA00022692"/>
    </source>
</evidence>
<reference evidence="9 10" key="1">
    <citation type="submission" date="2024-10" db="EMBL/GenBank/DDBJ databases">
        <title>Updated reference genomes for cyclostephanoid diatoms.</title>
        <authorList>
            <person name="Roberts W.R."/>
            <person name="Alverson A.J."/>
        </authorList>
    </citation>
    <scope>NUCLEOTIDE SEQUENCE [LARGE SCALE GENOMIC DNA]</scope>
    <source>
        <strain evidence="9 10">AJA228-03</strain>
    </source>
</reference>
<dbReference type="Gene3D" id="1.50.40.10">
    <property type="entry name" value="Mitochondrial carrier domain"/>
    <property type="match status" value="1"/>
</dbReference>
<comment type="similarity">
    <text evidence="7">Belongs to the mitochondrial carrier (TC 2.A.29) family.</text>
</comment>
<feature type="compositionally biased region" description="Polar residues" evidence="8">
    <location>
        <begin position="1"/>
        <end position="17"/>
    </location>
</feature>
<dbReference type="GO" id="GO:0016020">
    <property type="term" value="C:membrane"/>
    <property type="evidence" value="ECO:0007669"/>
    <property type="project" value="UniProtKB-SubCell"/>
</dbReference>
<evidence type="ECO:0000256" key="7">
    <source>
        <dbReference type="RuleBase" id="RU000488"/>
    </source>
</evidence>
<evidence type="ECO:0000256" key="2">
    <source>
        <dbReference type="ARBA" id="ARBA00022448"/>
    </source>
</evidence>
<feature type="repeat" description="Solcar" evidence="6">
    <location>
        <begin position="30"/>
        <end position="138"/>
    </location>
</feature>
<feature type="region of interest" description="Disordered" evidence="8">
    <location>
        <begin position="1"/>
        <end position="30"/>
    </location>
</feature>
<dbReference type="InterPro" id="IPR018108">
    <property type="entry name" value="MCP_transmembrane"/>
</dbReference>
<comment type="subcellular location">
    <subcellularLocation>
        <location evidence="1">Membrane</location>
        <topology evidence="1">Multi-pass membrane protein</topology>
    </subcellularLocation>
</comment>
<evidence type="ECO:0000256" key="5">
    <source>
        <dbReference type="ARBA" id="ARBA00023136"/>
    </source>
</evidence>
<dbReference type="Pfam" id="PF00153">
    <property type="entry name" value="Mito_carr"/>
    <property type="match status" value="3"/>
</dbReference>
<dbReference type="SUPFAM" id="SSF103506">
    <property type="entry name" value="Mitochondrial carrier"/>
    <property type="match status" value="1"/>
</dbReference>
<name>A0ABD3R7Q8_9STRA</name>
<protein>
    <recommendedName>
        <fullName evidence="11">Mitochondrial carrier protein</fullName>
    </recommendedName>
</protein>
<keyword evidence="4" id="KW-0677">Repeat</keyword>
<feature type="repeat" description="Solcar" evidence="6">
    <location>
        <begin position="279"/>
        <end position="364"/>
    </location>
</feature>
<sequence length="367" mass="39151">MTVPSSSPPHQETTDAPTPTADKKASRGAADMTRRMICGGLAGMIAKTATNPLDRIRMLSQTGEHGVVSDVAASSLSSTSTSSVGAKGTSKPTVLQVYSSIIRNEGIVGLWAGNGANLLRVFPSKSIVFSTNDMYRAKLGTVYHGSFADWDMSGRKLPWSLSFLSGGMAGMTATALTYPLDLARGRIAGKVARPGGTKHYRGIINTVLITAREEGAMALYKGVSPTLLGAMPYEGIKFGTVAVLERAFPKTTGDGKEEIDGGGLKKEKDSNSIVSDVTRKLIFGGAGGVTASVITYPNDTVRRFLQLQGSKGTTEHFDGYWDCVRKTYARYGVERFYRGAFINIVRMAPNTAIQFGSYELLKQCTAG</sequence>
<dbReference type="InterPro" id="IPR023395">
    <property type="entry name" value="MCP_dom_sf"/>
</dbReference>
<dbReference type="PROSITE" id="PS50920">
    <property type="entry name" value="SOLCAR"/>
    <property type="match status" value="3"/>
</dbReference>
<keyword evidence="3 6" id="KW-0812">Transmembrane</keyword>
<evidence type="ECO:0000313" key="9">
    <source>
        <dbReference type="EMBL" id="KAL3809015.1"/>
    </source>
</evidence>
<dbReference type="AlphaFoldDB" id="A0ABD3R7Q8"/>
<evidence type="ECO:0000256" key="8">
    <source>
        <dbReference type="SAM" id="MobiDB-lite"/>
    </source>
</evidence>
<gene>
    <name evidence="9" type="ORF">ACHAXA_000295</name>
</gene>
<proteinExistence type="inferred from homology"/>
<evidence type="ECO:0000256" key="4">
    <source>
        <dbReference type="ARBA" id="ARBA00022737"/>
    </source>
</evidence>
<keyword evidence="5 6" id="KW-0472">Membrane</keyword>
<evidence type="ECO:0008006" key="11">
    <source>
        <dbReference type="Google" id="ProtNLM"/>
    </source>
</evidence>
<accession>A0ABD3R7Q8</accession>
<feature type="repeat" description="Solcar" evidence="6">
    <location>
        <begin position="157"/>
        <end position="247"/>
    </location>
</feature>
<evidence type="ECO:0000256" key="1">
    <source>
        <dbReference type="ARBA" id="ARBA00004141"/>
    </source>
</evidence>
<dbReference type="PANTHER" id="PTHR24089">
    <property type="entry name" value="SOLUTE CARRIER FAMILY 25"/>
    <property type="match status" value="1"/>
</dbReference>
<dbReference type="PRINTS" id="PR00926">
    <property type="entry name" value="MITOCARRIER"/>
</dbReference>
<keyword evidence="10" id="KW-1185">Reference proteome</keyword>
<comment type="caution">
    <text evidence="9">The sequence shown here is derived from an EMBL/GenBank/DDBJ whole genome shotgun (WGS) entry which is preliminary data.</text>
</comment>
<dbReference type="InterPro" id="IPR002067">
    <property type="entry name" value="MCP"/>
</dbReference>
<dbReference type="EMBL" id="JALLPB020000450">
    <property type="protein sequence ID" value="KAL3809015.1"/>
    <property type="molecule type" value="Genomic_DNA"/>
</dbReference>